<keyword evidence="1" id="KW-0472">Membrane</keyword>
<keyword evidence="1" id="KW-1133">Transmembrane helix</keyword>
<proteinExistence type="predicted"/>
<evidence type="ECO:0000313" key="3">
    <source>
        <dbReference type="Proteomes" id="UP000501452"/>
    </source>
</evidence>
<feature type="transmembrane region" description="Helical" evidence="1">
    <location>
        <begin position="54"/>
        <end position="73"/>
    </location>
</feature>
<protein>
    <submittedName>
        <fullName evidence="2">Uncharacterized protein</fullName>
    </submittedName>
</protein>
<gene>
    <name evidence="2" type="ORF">GBA63_18670</name>
</gene>
<feature type="transmembrane region" description="Helical" evidence="1">
    <location>
        <begin position="18"/>
        <end position="42"/>
    </location>
</feature>
<keyword evidence="3" id="KW-1185">Reference proteome</keyword>
<dbReference type="Proteomes" id="UP000501452">
    <property type="component" value="Chromosome"/>
</dbReference>
<dbReference type="AlphaFoldDB" id="A0A6G8QDG9"/>
<evidence type="ECO:0000256" key="1">
    <source>
        <dbReference type="SAM" id="Phobius"/>
    </source>
</evidence>
<dbReference type="KEGG" id="rub:GBA63_18670"/>
<reference evidence="2 3" key="1">
    <citation type="submission" date="2019-10" db="EMBL/GenBank/DDBJ databases">
        <title>Rubrobacter sp nov SCSIO 52090 isolated from a deep-sea sediment in the South China Sea.</title>
        <authorList>
            <person name="Chen R.W."/>
        </authorList>
    </citation>
    <scope>NUCLEOTIDE SEQUENCE [LARGE SCALE GENOMIC DNA]</scope>
    <source>
        <strain evidence="2 3">SCSIO 52909</strain>
    </source>
</reference>
<name>A0A6G8QDG9_9ACTN</name>
<dbReference type="RefSeq" id="WP_166178624.1">
    <property type="nucleotide sequence ID" value="NZ_CP045119.1"/>
</dbReference>
<evidence type="ECO:0000313" key="2">
    <source>
        <dbReference type="EMBL" id="QIN84441.1"/>
    </source>
</evidence>
<accession>A0A6G8QDG9</accession>
<feature type="transmembrane region" description="Helical" evidence="1">
    <location>
        <begin position="94"/>
        <end position="120"/>
    </location>
</feature>
<organism evidence="2 3">
    <name type="scientific">Rubrobacter tropicus</name>
    <dbReference type="NCBI Taxonomy" id="2653851"/>
    <lineage>
        <taxon>Bacteria</taxon>
        <taxon>Bacillati</taxon>
        <taxon>Actinomycetota</taxon>
        <taxon>Rubrobacteria</taxon>
        <taxon>Rubrobacterales</taxon>
        <taxon>Rubrobacteraceae</taxon>
        <taxon>Rubrobacter</taxon>
    </lineage>
</organism>
<keyword evidence="1" id="KW-0812">Transmembrane</keyword>
<dbReference type="EMBL" id="CP045119">
    <property type="protein sequence ID" value="QIN84441.1"/>
    <property type="molecule type" value="Genomic_DNA"/>
</dbReference>
<feature type="transmembrane region" description="Helical" evidence="1">
    <location>
        <begin position="126"/>
        <end position="144"/>
    </location>
</feature>
<sequence>MEFVGTGLSGGPRLLRPAVFGALAALALIVFYLGVITVAQGWTHAVQQLGEDLPFVGAIVAGFGTQVGLFVYLRGMHSRAAAGGVAASTGTSTAAMLACCAHHLTDVLPIVGLSGAAVFLNAYKTPLLWVGIVMNLAGIIYLALKIRRQRKMACEPAHPAHGGT</sequence>